<dbReference type="InterPro" id="IPR027417">
    <property type="entry name" value="P-loop_NTPase"/>
</dbReference>
<dbReference type="PANTHER" id="PTHR24220">
    <property type="entry name" value="IMPORT ATP-BINDING PROTEIN"/>
    <property type="match status" value="1"/>
</dbReference>
<dbReference type="GO" id="GO:0022857">
    <property type="term" value="F:transmembrane transporter activity"/>
    <property type="evidence" value="ECO:0007669"/>
    <property type="project" value="TreeGrafter"/>
</dbReference>
<dbReference type="GO" id="GO:0005886">
    <property type="term" value="C:plasma membrane"/>
    <property type="evidence" value="ECO:0007669"/>
    <property type="project" value="TreeGrafter"/>
</dbReference>
<dbReference type="Pfam" id="PF00005">
    <property type="entry name" value="ABC_tran"/>
    <property type="match status" value="1"/>
</dbReference>
<dbReference type="Proteomes" id="UP000267630">
    <property type="component" value="Chromosome 3"/>
</dbReference>
<protein>
    <submittedName>
        <fullName evidence="3">ABC transporter</fullName>
        <ecNumber evidence="3">3.6.3.-</ecNumber>
    </submittedName>
</protein>
<dbReference type="SUPFAM" id="SSF52540">
    <property type="entry name" value="P-loop containing nucleoside triphosphate hydrolases"/>
    <property type="match status" value="1"/>
</dbReference>
<keyword evidence="3" id="KW-0378">Hydrolase</keyword>
<keyword evidence="4" id="KW-1185">Reference proteome</keyword>
<evidence type="ECO:0000256" key="1">
    <source>
        <dbReference type="SAM" id="MobiDB-lite"/>
    </source>
</evidence>
<feature type="domain" description="ABC transporter" evidence="2">
    <location>
        <begin position="22"/>
        <end position="89"/>
    </location>
</feature>
<dbReference type="PANTHER" id="PTHR24220:SF685">
    <property type="entry name" value="ABC TRANSPORTER RELATED"/>
    <property type="match status" value="1"/>
</dbReference>
<dbReference type="InterPro" id="IPR015854">
    <property type="entry name" value="ABC_transpr_LolD-like"/>
</dbReference>
<evidence type="ECO:0000313" key="4">
    <source>
        <dbReference type="Proteomes" id="UP000267630"/>
    </source>
</evidence>
<dbReference type="Gene3D" id="3.40.50.300">
    <property type="entry name" value="P-loop containing nucleotide triphosphate hydrolases"/>
    <property type="match status" value="1"/>
</dbReference>
<dbReference type="EMBL" id="LR134253">
    <property type="protein sequence ID" value="VED47174.1"/>
    <property type="molecule type" value="Genomic_DNA"/>
</dbReference>
<proteinExistence type="predicted"/>
<feature type="region of interest" description="Disordered" evidence="1">
    <location>
        <begin position="105"/>
        <end position="133"/>
    </location>
</feature>
<dbReference type="InterPro" id="IPR003439">
    <property type="entry name" value="ABC_transporter-like_ATP-bd"/>
</dbReference>
<reference evidence="3 4" key="1">
    <citation type="submission" date="2018-12" db="EMBL/GenBank/DDBJ databases">
        <authorList>
            <consortium name="Pathogen Informatics"/>
        </authorList>
    </citation>
    <scope>NUCLEOTIDE SEQUENCE [LARGE SCALE GENOMIC DNA]</scope>
    <source>
        <strain evidence="3 4">NCTC9997</strain>
    </source>
</reference>
<evidence type="ECO:0000313" key="3">
    <source>
        <dbReference type="EMBL" id="VED47174.1"/>
    </source>
</evidence>
<dbReference type="AlphaFoldDB" id="A0A7Z8Z878"/>
<accession>A0A7Z8Z878</accession>
<organism evidence="3 4">
    <name type="scientific">Raoultella terrigena</name>
    <name type="common">Klebsiella terrigena</name>
    <dbReference type="NCBI Taxonomy" id="577"/>
    <lineage>
        <taxon>Bacteria</taxon>
        <taxon>Pseudomonadati</taxon>
        <taxon>Pseudomonadota</taxon>
        <taxon>Gammaproteobacteria</taxon>
        <taxon>Enterobacterales</taxon>
        <taxon>Enterobacteriaceae</taxon>
        <taxon>Klebsiella/Raoultella group</taxon>
        <taxon>Raoultella</taxon>
    </lineage>
</organism>
<dbReference type="GO" id="GO:0016887">
    <property type="term" value="F:ATP hydrolysis activity"/>
    <property type="evidence" value="ECO:0007669"/>
    <property type="project" value="InterPro"/>
</dbReference>
<gene>
    <name evidence="3" type="primary">metN_1</name>
    <name evidence="3" type="ORF">NCTC9997_01368</name>
</gene>
<name>A0A7Z8Z878_RAOTE</name>
<dbReference type="EC" id="3.6.3.-" evidence="3"/>
<evidence type="ECO:0000259" key="2">
    <source>
        <dbReference type="Pfam" id="PF00005"/>
    </source>
</evidence>
<dbReference type="GO" id="GO:0005524">
    <property type="term" value="F:ATP binding"/>
    <property type="evidence" value="ECO:0007669"/>
    <property type="project" value="InterPro"/>
</dbReference>
<sequence length="133" mass="13849">MIEIDDLHKSYRTAGGRVSEVLKGLSLRVPTGSITAVVGPSGAGKSTLARCISLLERPDSGSIRVNGNDLSLLRGEALRRERRAIGTVFPVLGAAEPQNGLAKYRSAAGVPRGSGAGCQSPGGRTAGERRPER</sequence>